<sequence length="237" mass="23693">MAPSLTLVTILTVFSRLSLSLSQSTTVIPMAFKWEAEQQVVVDIAGVQNGLTTYLIHDRPYDATFSADDGLGGTITYFLGETTASVDFIATDPNGGPAITANGACKLSGNKIGDSAICTTMILNEPDIGPQTTTETMTPATMTVGTINTAIPGQIPNGQGQSSSPAAGSPTPGSAGGSSSATPRTSPAGAAQQTASSSSNAAGSQSTQPSSASRLATGSSAVVALSIGALFSMGFFC</sequence>
<name>A0A8H4VK62_9AGAR</name>
<feature type="compositionally biased region" description="Low complexity" evidence="1">
    <location>
        <begin position="162"/>
        <end position="208"/>
    </location>
</feature>
<reference evidence="3 4" key="1">
    <citation type="submission" date="2019-12" db="EMBL/GenBank/DDBJ databases">
        <authorList>
            <person name="Floudas D."/>
            <person name="Bentzer J."/>
            <person name="Ahren D."/>
            <person name="Johansson T."/>
            <person name="Persson P."/>
            <person name="Tunlid A."/>
        </authorList>
    </citation>
    <scope>NUCLEOTIDE SEQUENCE [LARGE SCALE GENOMIC DNA]</scope>
    <source>
        <strain evidence="3 4">CBS 102.39</strain>
    </source>
</reference>
<evidence type="ECO:0000256" key="1">
    <source>
        <dbReference type="SAM" id="MobiDB-lite"/>
    </source>
</evidence>
<gene>
    <name evidence="3" type="ORF">D9613_006545</name>
</gene>
<feature type="compositionally biased region" description="Polar residues" evidence="1">
    <location>
        <begin position="148"/>
        <end position="161"/>
    </location>
</feature>
<feature type="region of interest" description="Disordered" evidence="1">
    <location>
        <begin position="148"/>
        <end position="212"/>
    </location>
</feature>
<keyword evidence="4" id="KW-1185">Reference proteome</keyword>
<dbReference type="EMBL" id="JAACJL010000058">
    <property type="protein sequence ID" value="KAF4610920.1"/>
    <property type="molecule type" value="Genomic_DNA"/>
</dbReference>
<accession>A0A8H4VK62</accession>
<organism evidence="3 4">
    <name type="scientific">Agrocybe pediades</name>
    <dbReference type="NCBI Taxonomy" id="84607"/>
    <lineage>
        <taxon>Eukaryota</taxon>
        <taxon>Fungi</taxon>
        <taxon>Dikarya</taxon>
        <taxon>Basidiomycota</taxon>
        <taxon>Agaricomycotina</taxon>
        <taxon>Agaricomycetes</taxon>
        <taxon>Agaricomycetidae</taxon>
        <taxon>Agaricales</taxon>
        <taxon>Agaricineae</taxon>
        <taxon>Strophariaceae</taxon>
        <taxon>Agrocybe</taxon>
    </lineage>
</organism>
<comment type="caution">
    <text evidence="3">The sequence shown here is derived from an EMBL/GenBank/DDBJ whole genome shotgun (WGS) entry which is preliminary data.</text>
</comment>
<feature type="chain" id="PRO_5034725720" evidence="2">
    <location>
        <begin position="23"/>
        <end position="237"/>
    </location>
</feature>
<dbReference type="Proteomes" id="UP000521872">
    <property type="component" value="Unassembled WGS sequence"/>
</dbReference>
<evidence type="ECO:0000313" key="3">
    <source>
        <dbReference type="EMBL" id="KAF4610920.1"/>
    </source>
</evidence>
<evidence type="ECO:0000256" key="2">
    <source>
        <dbReference type="SAM" id="SignalP"/>
    </source>
</evidence>
<dbReference type="AlphaFoldDB" id="A0A8H4VK62"/>
<keyword evidence="2" id="KW-0732">Signal</keyword>
<protein>
    <submittedName>
        <fullName evidence="3">Uncharacterized protein</fullName>
    </submittedName>
</protein>
<proteinExistence type="predicted"/>
<evidence type="ECO:0000313" key="4">
    <source>
        <dbReference type="Proteomes" id="UP000521872"/>
    </source>
</evidence>
<feature type="signal peptide" evidence="2">
    <location>
        <begin position="1"/>
        <end position="22"/>
    </location>
</feature>